<dbReference type="Proteomes" id="UP000265581">
    <property type="component" value="Unassembled WGS sequence"/>
</dbReference>
<dbReference type="CDD" id="cd04301">
    <property type="entry name" value="NAT_SF"/>
    <property type="match status" value="1"/>
</dbReference>
<keyword evidence="3" id="KW-1185">Reference proteome</keyword>
<dbReference type="PROSITE" id="PS51186">
    <property type="entry name" value="GNAT"/>
    <property type="match status" value="1"/>
</dbReference>
<dbReference type="InterPro" id="IPR025289">
    <property type="entry name" value="DUF4081"/>
</dbReference>
<feature type="domain" description="N-acetyltransferase" evidence="1">
    <location>
        <begin position="140"/>
        <end position="280"/>
    </location>
</feature>
<evidence type="ECO:0000313" key="2">
    <source>
        <dbReference type="EMBL" id="REK69797.1"/>
    </source>
</evidence>
<dbReference type="PIRSF" id="PIRSF021603">
    <property type="entry name" value="UCP21603_acetyltransf"/>
    <property type="match status" value="1"/>
</dbReference>
<dbReference type="RefSeq" id="WP_119704396.1">
    <property type="nucleotide sequence ID" value="NZ_QUBR01000002.1"/>
</dbReference>
<dbReference type="AlphaFoldDB" id="A0A371P1I4"/>
<dbReference type="InterPro" id="IPR016794">
    <property type="entry name" value="UCP21603_acetyltransf"/>
</dbReference>
<dbReference type="Gene3D" id="3.40.630.30">
    <property type="match status" value="1"/>
</dbReference>
<sequence>MLKTTAHVRALTPDDLPDLHRLLDRDPLVNLFVRNRVDSTKLQARWLGGQVWGYFEDGSLVSACHAGANLVPVEATPAALSAFAERVLADNIRPSSVVGPRDVVIPFWALLEPRWGPARSPRLSQPFMTMARDSRVAPDPRVRPVLIDEFDVLYPASVAMFTEEVGVDPEAGSRSGYRARVAQLISQGWSFAIIEDGRVLFKTEVGAATRDACQLQGVYVHPDLRGRGLAVPALAAVVRQVRQTVAPVVTLYVNDHNTAARRTYERVGFEQTTTFASILL</sequence>
<dbReference type="SUPFAM" id="SSF55729">
    <property type="entry name" value="Acyl-CoA N-acyltransferases (Nat)"/>
    <property type="match status" value="1"/>
</dbReference>
<protein>
    <submittedName>
        <fullName evidence="2">GNAT family N-acetyltransferase</fullName>
    </submittedName>
</protein>
<gene>
    <name evidence="2" type="ORF">DX116_11395</name>
</gene>
<dbReference type="OrthoDB" id="5241264at2"/>
<dbReference type="PANTHER" id="PTHR43072:SF54">
    <property type="entry name" value="GCN5-RELATED N-ACETYLTRANSFERASE"/>
    <property type="match status" value="1"/>
</dbReference>
<accession>A0A371P1I4</accession>
<reference evidence="2 3" key="1">
    <citation type="submission" date="2018-08" db="EMBL/GenBank/DDBJ databases">
        <title>Aeromicrobium sp. M2KJ-4, whole genome shotgun sequence.</title>
        <authorList>
            <person name="Tuo L."/>
        </authorList>
    </citation>
    <scope>NUCLEOTIDE SEQUENCE [LARGE SCALE GENOMIC DNA]</scope>
    <source>
        <strain evidence="2 3">M2KJ-4</strain>
    </source>
</reference>
<dbReference type="Pfam" id="PF13312">
    <property type="entry name" value="DUF4081"/>
    <property type="match status" value="1"/>
</dbReference>
<dbReference type="InterPro" id="IPR016181">
    <property type="entry name" value="Acyl_CoA_acyltransferase"/>
</dbReference>
<evidence type="ECO:0000313" key="3">
    <source>
        <dbReference type="Proteomes" id="UP000265581"/>
    </source>
</evidence>
<dbReference type="InterPro" id="IPR000182">
    <property type="entry name" value="GNAT_dom"/>
</dbReference>
<name>A0A371P1I4_9ACTN</name>
<comment type="caution">
    <text evidence="2">The sequence shown here is derived from an EMBL/GenBank/DDBJ whole genome shotgun (WGS) entry which is preliminary data.</text>
</comment>
<evidence type="ECO:0000259" key="1">
    <source>
        <dbReference type="PROSITE" id="PS51186"/>
    </source>
</evidence>
<keyword evidence="2" id="KW-0808">Transferase</keyword>
<dbReference type="EMBL" id="QUBR01000002">
    <property type="protein sequence ID" value="REK69797.1"/>
    <property type="molecule type" value="Genomic_DNA"/>
</dbReference>
<proteinExistence type="predicted"/>
<dbReference type="GO" id="GO:0016747">
    <property type="term" value="F:acyltransferase activity, transferring groups other than amino-acyl groups"/>
    <property type="evidence" value="ECO:0007669"/>
    <property type="project" value="InterPro"/>
</dbReference>
<dbReference type="PANTHER" id="PTHR43072">
    <property type="entry name" value="N-ACETYLTRANSFERASE"/>
    <property type="match status" value="1"/>
</dbReference>
<organism evidence="2 3">
    <name type="scientific">Aeromicrobium endophyticum</name>
    <dbReference type="NCBI Taxonomy" id="2292704"/>
    <lineage>
        <taxon>Bacteria</taxon>
        <taxon>Bacillati</taxon>
        <taxon>Actinomycetota</taxon>
        <taxon>Actinomycetes</taxon>
        <taxon>Propionibacteriales</taxon>
        <taxon>Nocardioidaceae</taxon>
        <taxon>Aeromicrobium</taxon>
    </lineage>
</organism>
<dbReference type="Pfam" id="PF08445">
    <property type="entry name" value="FR47"/>
    <property type="match status" value="1"/>
</dbReference>
<dbReference type="InterPro" id="IPR013653">
    <property type="entry name" value="GCN5-like_dom"/>
</dbReference>